<dbReference type="Proteomes" id="UP000219546">
    <property type="component" value="Unassembled WGS sequence"/>
</dbReference>
<keyword evidence="2" id="KW-1185">Reference proteome</keyword>
<sequence>MGKSQRDKGARVEREIAAILNGKRVPLSGATSFAKGDVEALGMKFEVKARKDGFKQIYGWLEKDDVDALVIKADRKEPLVVLPISTFKEIKEGE</sequence>
<dbReference type="AlphaFoldDB" id="A0A285D7S5"/>
<name>A0A285D7S5_9BACI</name>
<proteinExistence type="predicted"/>
<dbReference type="EMBL" id="OAOP01000020">
    <property type="protein sequence ID" value="SNX75860.1"/>
    <property type="molecule type" value="Genomic_DNA"/>
</dbReference>
<protein>
    <submittedName>
        <fullName evidence="1">Uncharacterized protein</fullName>
    </submittedName>
</protein>
<reference evidence="1 2" key="1">
    <citation type="submission" date="2017-08" db="EMBL/GenBank/DDBJ databases">
        <authorList>
            <person name="de Groot N.N."/>
        </authorList>
    </citation>
    <scope>NUCLEOTIDE SEQUENCE [LARGE SCALE GENOMIC DNA]</scope>
    <source>
        <strain evidence="1 2">JC228</strain>
    </source>
</reference>
<dbReference type="RefSeq" id="WP_097160834.1">
    <property type="nucleotide sequence ID" value="NZ_JBEPMQ010000025.1"/>
</dbReference>
<dbReference type="OrthoDB" id="2968839at2"/>
<gene>
    <name evidence="1" type="ORF">SAMN05877753_1205</name>
</gene>
<organism evidence="1 2">
    <name type="scientific">Bacillus oleivorans</name>
    <dbReference type="NCBI Taxonomy" id="1448271"/>
    <lineage>
        <taxon>Bacteria</taxon>
        <taxon>Bacillati</taxon>
        <taxon>Bacillota</taxon>
        <taxon>Bacilli</taxon>
        <taxon>Bacillales</taxon>
        <taxon>Bacillaceae</taxon>
        <taxon>Bacillus</taxon>
    </lineage>
</organism>
<accession>A0A285D7S5</accession>
<evidence type="ECO:0000313" key="2">
    <source>
        <dbReference type="Proteomes" id="UP000219546"/>
    </source>
</evidence>
<evidence type="ECO:0000313" key="1">
    <source>
        <dbReference type="EMBL" id="SNX75860.1"/>
    </source>
</evidence>